<name>A0ABD3XNW0_SINWO</name>
<evidence type="ECO:0000313" key="1">
    <source>
        <dbReference type="EMBL" id="KAL3886648.1"/>
    </source>
</evidence>
<dbReference type="Proteomes" id="UP001634394">
    <property type="component" value="Unassembled WGS sequence"/>
</dbReference>
<protein>
    <recommendedName>
        <fullName evidence="3">SGNH hydrolase-type esterase domain-containing protein</fullName>
    </recommendedName>
</protein>
<accession>A0ABD3XNW0</accession>
<reference evidence="1 2" key="1">
    <citation type="submission" date="2024-11" db="EMBL/GenBank/DDBJ databases">
        <title>Chromosome-level genome assembly of the freshwater bivalve Anodonta woodiana.</title>
        <authorList>
            <person name="Chen X."/>
        </authorList>
    </citation>
    <scope>NUCLEOTIDE SEQUENCE [LARGE SCALE GENOMIC DNA]</scope>
    <source>
        <strain evidence="1">MN2024</strain>
        <tissue evidence="1">Gills</tissue>
    </source>
</reference>
<dbReference type="Gene3D" id="3.40.50.1110">
    <property type="entry name" value="SGNH hydrolase"/>
    <property type="match status" value="1"/>
</dbReference>
<dbReference type="InterPro" id="IPR036514">
    <property type="entry name" value="SGNH_hydro_sf"/>
</dbReference>
<evidence type="ECO:0000313" key="2">
    <source>
        <dbReference type="Proteomes" id="UP001634394"/>
    </source>
</evidence>
<organism evidence="1 2">
    <name type="scientific">Sinanodonta woodiana</name>
    <name type="common">Chinese pond mussel</name>
    <name type="synonym">Anodonta woodiana</name>
    <dbReference type="NCBI Taxonomy" id="1069815"/>
    <lineage>
        <taxon>Eukaryota</taxon>
        <taxon>Metazoa</taxon>
        <taxon>Spiralia</taxon>
        <taxon>Lophotrochozoa</taxon>
        <taxon>Mollusca</taxon>
        <taxon>Bivalvia</taxon>
        <taxon>Autobranchia</taxon>
        <taxon>Heteroconchia</taxon>
        <taxon>Palaeoheterodonta</taxon>
        <taxon>Unionida</taxon>
        <taxon>Unionoidea</taxon>
        <taxon>Unionidae</taxon>
        <taxon>Unioninae</taxon>
        <taxon>Sinanodonta</taxon>
    </lineage>
</organism>
<comment type="caution">
    <text evidence="1">The sequence shown here is derived from an EMBL/GenBank/DDBJ whole genome shotgun (WGS) entry which is preliminary data.</text>
</comment>
<sequence>MSSLCVLCPDNVVLLLGENDSKRFSDPETLAFKLILLASQLHRTYHVKQIVLCQLLPRFTLPGYIPVNYCDVARSVNENLRTAVTFYPYIAFWEHNDTFPFPVHRKDCSDKFRADGVHLSNKGQWYLFKSHRGAILAACKRLEA</sequence>
<evidence type="ECO:0008006" key="3">
    <source>
        <dbReference type="Google" id="ProtNLM"/>
    </source>
</evidence>
<dbReference type="AlphaFoldDB" id="A0ABD3XNW0"/>
<gene>
    <name evidence="1" type="ORF">ACJMK2_026628</name>
</gene>
<proteinExistence type="predicted"/>
<dbReference type="SUPFAM" id="SSF52266">
    <property type="entry name" value="SGNH hydrolase"/>
    <property type="match status" value="1"/>
</dbReference>
<dbReference type="EMBL" id="JBJQND010000002">
    <property type="protein sequence ID" value="KAL3886648.1"/>
    <property type="molecule type" value="Genomic_DNA"/>
</dbReference>
<keyword evidence="2" id="KW-1185">Reference proteome</keyword>